<accession>A0A1H8IIJ7</accession>
<organism evidence="1 2">
    <name type="scientific">Pseudorhodobacter antarcticus</name>
    <dbReference type="NCBI Taxonomy" id="1077947"/>
    <lineage>
        <taxon>Bacteria</taxon>
        <taxon>Pseudomonadati</taxon>
        <taxon>Pseudomonadota</taxon>
        <taxon>Alphaproteobacteria</taxon>
        <taxon>Rhodobacterales</taxon>
        <taxon>Paracoccaceae</taxon>
        <taxon>Pseudorhodobacter</taxon>
    </lineage>
</organism>
<evidence type="ECO:0000313" key="1">
    <source>
        <dbReference type="EMBL" id="SEN68670.1"/>
    </source>
</evidence>
<dbReference type="STRING" id="1077947.SAMN05216227_102065"/>
<protein>
    <submittedName>
        <fullName evidence="1">Uncharacterized protein</fullName>
    </submittedName>
</protein>
<name>A0A1H8IIJ7_9RHOB</name>
<keyword evidence="2" id="KW-1185">Reference proteome</keyword>
<reference evidence="1 2" key="1">
    <citation type="submission" date="2016-10" db="EMBL/GenBank/DDBJ databases">
        <authorList>
            <person name="de Groot N.N."/>
        </authorList>
    </citation>
    <scope>NUCLEOTIDE SEQUENCE [LARGE SCALE GENOMIC DNA]</scope>
    <source>
        <strain evidence="1 2">CGMCC 1.10836</strain>
    </source>
</reference>
<proteinExistence type="predicted"/>
<sequence length="55" mass="6122">MTCATTYELALMLWSTGINYLSHPGIILVQLSQATLVYEWVPETALYCVGRGIMV</sequence>
<evidence type="ECO:0000313" key="2">
    <source>
        <dbReference type="Proteomes" id="UP000183002"/>
    </source>
</evidence>
<dbReference type="Proteomes" id="UP000183002">
    <property type="component" value="Unassembled WGS sequence"/>
</dbReference>
<dbReference type="AlphaFoldDB" id="A0A1H8IIJ7"/>
<gene>
    <name evidence="1" type="ORF">SAMN05216227_102065</name>
</gene>
<dbReference type="EMBL" id="FOCO01000020">
    <property type="protein sequence ID" value="SEN68670.1"/>
    <property type="molecule type" value="Genomic_DNA"/>
</dbReference>